<dbReference type="HOGENOM" id="CLU_035268_0_0_1"/>
<dbReference type="PRINTS" id="PR00633">
    <property type="entry name" value="RCCNDNSATION"/>
</dbReference>
<dbReference type="InterPro" id="IPR000408">
    <property type="entry name" value="Reg_chr_condens"/>
</dbReference>
<dbReference type="InterPro" id="IPR009091">
    <property type="entry name" value="RCC1/BLIP-II"/>
</dbReference>
<dbReference type="SUPFAM" id="SSF50985">
    <property type="entry name" value="RCC1/BLIP-II"/>
    <property type="match status" value="1"/>
</dbReference>
<dbReference type="STRING" id="765440.A0A0C3FTX4"/>
<dbReference type="EMBL" id="KN832995">
    <property type="protein sequence ID" value="KIM82326.1"/>
    <property type="molecule type" value="Genomic_DNA"/>
</dbReference>
<evidence type="ECO:0000256" key="1">
    <source>
        <dbReference type="ARBA" id="ARBA00022737"/>
    </source>
</evidence>
<dbReference type="OrthoDB" id="5370059at2759"/>
<dbReference type="Proteomes" id="UP000054166">
    <property type="component" value="Unassembled WGS sequence"/>
</dbReference>
<keyword evidence="4" id="KW-1185">Reference proteome</keyword>
<dbReference type="PANTHER" id="PTHR22870">
    <property type="entry name" value="REGULATOR OF CHROMOSOME CONDENSATION"/>
    <property type="match status" value="1"/>
</dbReference>
<evidence type="ECO:0000313" key="4">
    <source>
        <dbReference type="Proteomes" id="UP000054166"/>
    </source>
</evidence>
<dbReference type="FunCoup" id="A0A0C3FTX4">
    <property type="interactions" value="31"/>
</dbReference>
<protein>
    <recommendedName>
        <fullName evidence="5">RCC1/BLIP-II protein</fullName>
    </recommendedName>
</protein>
<proteinExistence type="predicted"/>
<name>A0A0C3FTX4_PILCF</name>
<accession>A0A0C3FTX4</accession>
<dbReference type="InterPro" id="IPR051210">
    <property type="entry name" value="Ub_ligase/GEF_domain"/>
</dbReference>
<keyword evidence="1" id="KW-0677">Repeat</keyword>
<dbReference type="InParanoid" id="A0A0C3FTX4"/>
<reference evidence="4" key="2">
    <citation type="submission" date="2015-01" db="EMBL/GenBank/DDBJ databases">
        <title>Evolutionary Origins and Diversification of the Mycorrhizal Mutualists.</title>
        <authorList>
            <consortium name="DOE Joint Genome Institute"/>
            <consortium name="Mycorrhizal Genomics Consortium"/>
            <person name="Kohler A."/>
            <person name="Kuo A."/>
            <person name="Nagy L.G."/>
            <person name="Floudas D."/>
            <person name="Copeland A."/>
            <person name="Barry K.W."/>
            <person name="Cichocki N."/>
            <person name="Veneault-Fourrey C."/>
            <person name="LaButti K."/>
            <person name="Lindquist E.A."/>
            <person name="Lipzen A."/>
            <person name="Lundell T."/>
            <person name="Morin E."/>
            <person name="Murat C."/>
            <person name="Riley R."/>
            <person name="Ohm R."/>
            <person name="Sun H."/>
            <person name="Tunlid A."/>
            <person name="Henrissat B."/>
            <person name="Grigoriev I.V."/>
            <person name="Hibbett D.S."/>
            <person name="Martin F."/>
        </authorList>
    </citation>
    <scope>NUCLEOTIDE SEQUENCE [LARGE SCALE GENOMIC DNA]</scope>
    <source>
        <strain evidence="4">F 1598</strain>
    </source>
</reference>
<feature type="repeat" description="RCC1" evidence="2">
    <location>
        <begin position="5"/>
        <end position="65"/>
    </location>
</feature>
<organism evidence="3 4">
    <name type="scientific">Piloderma croceum (strain F 1598)</name>
    <dbReference type="NCBI Taxonomy" id="765440"/>
    <lineage>
        <taxon>Eukaryota</taxon>
        <taxon>Fungi</taxon>
        <taxon>Dikarya</taxon>
        <taxon>Basidiomycota</taxon>
        <taxon>Agaricomycotina</taxon>
        <taxon>Agaricomycetes</taxon>
        <taxon>Agaricomycetidae</taxon>
        <taxon>Atheliales</taxon>
        <taxon>Atheliaceae</taxon>
        <taxon>Piloderma</taxon>
    </lineage>
</organism>
<dbReference type="PANTHER" id="PTHR22870:SF466">
    <property type="entry name" value="ANKYRIN REPEAT-CONTAINING PROTEIN"/>
    <property type="match status" value="1"/>
</dbReference>
<gene>
    <name evidence="3" type="ORF">PILCRDRAFT_820714</name>
</gene>
<reference evidence="3 4" key="1">
    <citation type="submission" date="2014-04" db="EMBL/GenBank/DDBJ databases">
        <authorList>
            <consortium name="DOE Joint Genome Institute"/>
            <person name="Kuo A."/>
            <person name="Tarkka M."/>
            <person name="Buscot F."/>
            <person name="Kohler A."/>
            <person name="Nagy L.G."/>
            <person name="Floudas D."/>
            <person name="Copeland A."/>
            <person name="Barry K.W."/>
            <person name="Cichocki N."/>
            <person name="Veneault-Fourrey C."/>
            <person name="LaButti K."/>
            <person name="Lindquist E.A."/>
            <person name="Lipzen A."/>
            <person name="Lundell T."/>
            <person name="Morin E."/>
            <person name="Murat C."/>
            <person name="Sun H."/>
            <person name="Tunlid A."/>
            <person name="Henrissat B."/>
            <person name="Grigoriev I.V."/>
            <person name="Hibbett D.S."/>
            <person name="Martin F."/>
            <person name="Nordberg H.P."/>
            <person name="Cantor M.N."/>
            <person name="Hua S.X."/>
        </authorList>
    </citation>
    <scope>NUCLEOTIDE SEQUENCE [LARGE SCALE GENOMIC DNA]</scope>
    <source>
        <strain evidence="3 4">F 1598</strain>
    </source>
</reference>
<dbReference type="AlphaFoldDB" id="A0A0C3FTX4"/>
<evidence type="ECO:0000313" key="3">
    <source>
        <dbReference type="EMBL" id="KIM82326.1"/>
    </source>
</evidence>
<evidence type="ECO:0008006" key="5">
    <source>
        <dbReference type="Google" id="ProtNLM"/>
    </source>
</evidence>
<dbReference type="Pfam" id="PF00415">
    <property type="entry name" value="RCC1"/>
    <property type="match status" value="2"/>
</dbReference>
<feature type="repeat" description="RCC1" evidence="2">
    <location>
        <begin position="219"/>
        <end position="279"/>
    </location>
</feature>
<sequence length="455" mass="48671">MGAPTVLLASGSNARGQLANGTLDDSHYFLPCNFVGCLPGKLPSDTRRIVHLASGSNHALVLIERQDETGNIQRELWGCGDGDKGQLGPSYMTDVGQEPYISRSIFRPLDLPLQNCGLEGYACRLVASAWETSYVVLSSDGKGDVVLCMGTNDYGDLGFSESTKGKETIRRLNVVTFDHIAPRGKHLDNSRVVVESLSAGPHHVTIHVRCPAVSGDESGECFTVGWGSSRHGQLGSISPSHRTAISSIPRLISDGSISYQNRIISSSLGNQHSVFLHASGRLSRLGSNKKGQLRDLTTLRNVESVHCTWNGTYAVIRSDDGHHTIFAAGSYVKGQLGRILPTSAESESATLPLAPVCFPFAVSSCWLLGMASGSEHVLALFGTNHEKFGLALKDNTEVWGWGWNEHGNLGTGTIADSKLPTKIWPGPLGGDETSGRAVGIWAGCGTSWIAIEHLD</sequence>
<dbReference type="PROSITE" id="PS50012">
    <property type="entry name" value="RCC1_3"/>
    <property type="match status" value="2"/>
</dbReference>
<dbReference type="Gene3D" id="2.130.10.30">
    <property type="entry name" value="Regulator of chromosome condensation 1/beta-lactamase-inhibitor protein II"/>
    <property type="match status" value="2"/>
</dbReference>
<evidence type="ECO:0000256" key="2">
    <source>
        <dbReference type="PROSITE-ProRule" id="PRU00235"/>
    </source>
</evidence>